<feature type="domain" description="MULE transposase" evidence="1">
    <location>
        <begin position="64"/>
        <end position="157"/>
    </location>
</feature>
<reference evidence="2" key="1">
    <citation type="journal article" date="2014" name="Nat. Genet.">
        <title>The genome of the stress-tolerant wild tomato species Solanum pennellii.</title>
        <authorList>
            <person name="Bolger A."/>
            <person name="Scossa F."/>
            <person name="Bolger M.E."/>
            <person name="Lanz C."/>
            <person name="Maumus F."/>
            <person name="Tohge T."/>
            <person name="Quesneville H."/>
            <person name="Alseekh S."/>
            <person name="Sorensen I."/>
            <person name="Lichtenstein G."/>
            <person name="Fich E.A."/>
            <person name="Conte M."/>
            <person name="Keller H."/>
            <person name="Schneeberger K."/>
            <person name="Schwacke R."/>
            <person name="Ofner I."/>
            <person name="Vrebalov J."/>
            <person name="Xu Y."/>
            <person name="Osorio S."/>
            <person name="Aflitos S.A."/>
            <person name="Schijlen E."/>
            <person name="Jimenez-Gomez J.M."/>
            <person name="Ryngajllo M."/>
            <person name="Kimura S."/>
            <person name="Kumar R."/>
            <person name="Koenig D."/>
            <person name="Headland L.R."/>
            <person name="Maloof J.N."/>
            <person name="Sinha N."/>
            <person name="van Ham R.C."/>
            <person name="Lankhorst R.K."/>
            <person name="Mao L."/>
            <person name="Vogel A."/>
            <person name="Arsova B."/>
            <person name="Panstruga R."/>
            <person name="Fei Z."/>
            <person name="Rose J.K."/>
            <person name="Zamir D."/>
            <person name="Carrari F."/>
            <person name="Giovannoni J.J."/>
            <person name="Weigel D."/>
            <person name="Usadel B."/>
            <person name="Fernie A.R."/>
        </authorList>
    </citation>
    <scope>NUCLEOTIDE SEQUENCE [LARGE SCALE GENOMIC DNA]</scope>
    <source>
        <strain evidence="2">cv. LA0716</strain>
    </source>
</reference>
<reference evidence="3" key="2">
    <citation type="submission" date="2025-08" db="UniProtKB">
        <authorList>
            <consortium name="RefSeq"/>
        </authorList>
    </citation>
    <scope>IDENTIFICATION</scope>
</reference>
<keyword evidence="2" id="KW-1185">Reference proteome</keyword>
<dbReference type="PANTHER" id="PTHR31973:SF197">
    <property type="entry name" value="SWIM-TYPE DOMAIN-CONTAINING PROTEIN"/>
    <property type="match status" value="1"/>
</dbReference>
<gene>
    <name evidence="3" type="primary">LOC107001499</name>
</gene>
<organism evidence="2 3">
    <name type="scientific">Solanum pennellii</name>
    <name type="common">Tomato</name>
    <name type="synonym">Lycopersicon pennellii</name>
    <dbReference type="NCBI Taxonomy" id="28526"/>
    <lineage>
        <taxon>Eukaryota</taxon>
        <taxon>Viridiplantae</taxon>
        <taxon>Streptophyta</taxon>
        <taxon>Embryophyta</taxon>
        <taxon>Tracheophyta</taxon>
        <taxon>Spermatophyta</taxon>
        <taxon>Magnoliopsida</taxon>
        <taxon>eudicotyledons</taxon>
        <taxon>Gunneridae</taxon>
        <taxon>Pentapetalae</taxon>
        <taxon>asterids</taxon>
        <taxon>lamiids</taxon>
        <taxon>Solanales</taxon>
        <taxon>Solanaceae</taxon>
        <taxon>Solanoideae</taxon>
        <taxon>Solaneae</taxon>
        <taxon>Solanum</taxon>
        <taxon>Solanum subgen. Lycopersicon</taxon>
    </lineage>
</organism>
<evidence type="ECO:0000259" key="1">
    <source>
        <dbReference type="Pfam" id="PF10551"/>
    </source>
</evidence>
<accession>A0ABM1UWS9</accession>
<name>A0ABM1UWS9_SOLPN</name>
<dbReference type="Pfam" id="PF10551">
    <property type="entry name" value="MULE"/>
    <property type="match status" value="1"/>
</dbReference>
<dbReference type="Proteomes" id="UP000694930">
    <property type="component" value="Chromosome 10"/>
</dbReference>
<dbReference type="RefSeq" id="XP_027767947.1">
    <property type="nucleotide sequence ID" value="XM_027912146.1"/>
</dbReference>
<proteinExistence type="predicted"/>
<dbReference type="GeneID" id="107001499"/>
<protein>
    <submittedName>
        <fullName evidence="3">Uncharacterized protein LOC107001499</fullName>
    </submittedName>
</protein>
<sequence length="279" mass="32646">MGDFREEFSRLYDYAEQIKTTNPETTVSIRTSKNTISGKEVFMSIYICLGSLKSGCKEGCRRIIGLDGAFLKGLCKGKLLTCIFKDENNHMYPIAWAVVDKETKETWSWFFKCIRHNLELKEGEGLTVMSDMQKGLHLALIDVLPNAEIRWLVRHTWANWKKDWRGEERRRKLWKVVGHHLSWIVGARLKSIITMLEEIRVKVMESMNQMREFSEKWITDVSPMAMDILRRNAEIADNCEIRFNGDIGFEINDSPYKHVVDLKKKIYSTYDKHEDVAKK</sequence>
<dbReference type="InterPro" id="IPR018289">
    <property type="entry name" value="MULE_transposase_dom"/>
</dbReference>
<evidence type="ECO:0000313" key="3">
    <source>
        <dbReference type="RefSeq" id="XP_027767947.1"/>
    </source>
</evidence>
<evidence type="ECO:0000313" key="2">
    <source>
        <dbReference type="Proteomes" id="UP000694930"/>
    </source>
</evidence>
<dbReference type="PANTHER" id="PTHR31973">
    <property type="entry name" value="POLYPROTEIN, PUTATIVE-RELATED"/>
    <property type="match status" value="1"/>
</dbReference>